<reference evidence="2 3" key="1">
    <citation type="submission" date="2017-06" db="EMBL/GenBank/DDBJ databases">
        <title>Comparative genomic analysis of Ambrosia Fusariam Clade fungi.</title>
        <authorList>
            <person name="Stajich J.E."/>
            <person name="Carrillo J."/>
            <person name="Kijimoto T."/>
            <person name="Eskalen A."/>
            <person name="O'Donnell K."/>
            <person name="Kasson M."/>
        </authorList>
    </citation>
    <scope>NUCLEOTIDE SEQUENCE [LARGE SCALE GENOMIC DNA]</scope>
    <source>
        <strain evidence="2">UCR3666</strain>
    </source>
</reference>
<dbReference type="EMBL" id="NKUJ01000322">
    <property type="protein sequence ID" value="RMJ07772.1"/>
    <property type="molecule type" value="Genomic_DNA"/>
</dbReference>
<feature type="compositionally biased region" description="Polar residues" evidence="1">
    <location>
        <begin position="1"/>
        <end position="12"/>
    </location>
</feature>
<accession>A0A3M2RRF0</accession>
<evidence type="ECO:0000256" key="1">
    <source>
        <dbReference type="SAM" id="MobiDB-lite"/>
    </source>
</evidence>
<organism evidence="2 3">
    <name type="scientific">Fusarium kuroshium</name>
    <dbReference type="NCBI Taxonomy" id="2010991"/>
    <lineage>
        <taxon>Eukaryota</taxon>
        <taxon>Fungi</taxon>
        <taxon>Dikarya</taxon>
        <taxon>Ascomycota</taxon>
        <taxon>Pezizomycotina</taxon>
        <taxon>Sordariomycetes</taxon>
        <taxon>Hypocreomycetidae</taxon>
        <taxon>Hypocreales</taxon>
        <taxon>Nectriaceae</taxon>
        <taxon>Fusarium</taxon>
        <taxon>Fusarium solani species complex</taxon>
    </lineage>
</organism>
<dbReference type="OrthoDB" id="4725400at2759"/>
<comment type="caution">
    <text evidence="2">The sequence shown here is derived from an EMBL/GenBank/DDBJ whole genome shotgun (WGS) entry which is preliminary data.</text>
</comment>
<name>A0A3M2RRF0_9HYPO</name>
<feature type="region of interest" description="Disordered" evidence="1">
    <location>
        <begin position="1"/>
        <end position="20"/>
    </location>
</feature>
<proteinExistence type="predicted"/>
<evidence type="ECO:0000313" key="2">
    <source>
        <dbReference type="EMBL" id="RMJ07772.1"/>
    </source>
</evidence>
<dbReference type="Proteomes" id="UP000277212">
    <property type="component" value="Unassembled WGS sequence"/>
</dbReference>
<keyword evidence="3" id="KW-1185">Reference proteome</keyword>
<protein>
    <submittedName>
        <fullName evidence="2">Uncharacterized protein</fullName>
    </submittedName>
</protein>
<dbReference type="AlphaFoldDB" id="A0A3M2RRF0"/>
<gene>
    <name evidence="2" type="ORF">CDV36_012636</name>
</gene>
<evidence type="ECO:0000313" key="3">
    <source>
        <dbReference type="Proteomes" id="UP000277212"/>
    </source>
</evidence>
<sequence>MSSDEATNNFVFSNDEDRPHVDRADTIPPFFVGDKVKVLLSDGSTEGPYLVASVIPPDRCTLCHPGNHKKAKDGAVIEMAVLEAA</sequence>